<evidence type="ECO:0000313" key="2">
    <source>
        <dbReference type="Proteomes" id="UP000613840"/>
    </source>
</evidence>
<name>A0A917SI29_9ACTN</name>
<dbReference type="RefSeq" id="WP_188897595.1">
    <property type="nucleotide sequence ID" value="NZ_BMMZ01000014.1"/>
</dbReference>
<dbReference type="NCBIfam" id="TIGR00026">
    <property type="entry name" value="hi_GC_TIGR00026"/>
    <property type="match status" value="1"/>
</dbReference>
<accession>A0A917SI29</accession>
<reference evidence="1" key="2">
    <citation type="submission" date="2020-09" db="EMBL/GenBank/DDBJ databases">
        <authorList>
            <person name="Sun Q."/>
            <person name="Zhou Y."/>
        </authorList>
    </citation>
    <scope>NUCLEOTIDE SEQUENCE</scope>
    <source>
        <strain evidence="1">CGMCC 4.7306</strain>
    </source>
</reference>
<dbReference type="Proteomes" id="UP000613840">
    <property type="component" value="Unassembled WGS sequence"/>
</dbReference>
<evidence type="ECO:0000313" key="1">
    <source>
        <dbReference type="EMBL" id="GGL79676.1"/>
    </source>
</evidence>
<dbReference type="EMBL" id="BMMZ01000014">
    <property type="protein sequence ID" value="GGL79676.1"/>
    <property type="molecule type" value="Genomic_DNA"/>
</dbReference>
<dbReference type="Pfam" id="PF04075">
    <property type="entry name" value="F420H2_quin_red"/>
    <property type="match status" value="1"/>
</dbReference>
<keyword evidence="2" id="KW-1185">Reference proteome</keyword>
<sequence length="168" mass="19181">MNLRSRTATAAGSLLHNRRAVRAPIWIYRARLGVVFGRRLLMLEHIGRKTGARRYVVLEVIDHPAPHRYIVASGFGYRAQWLRNIQHDPHVRVVIGSHRPRPAAATVLDQRQVGPILHRYADQHPRAWRQLKPVFENLIGSPITEDNSNLPLVQLVLEPTAAPRNERS</sequence>
<gene>
    <name evidence="1" type="ORF">GCM10011575_42470</name>
</gene>
<organism evidence="1 2">
    <name type="scientific">Microlunatus endophyticus</name>
    <dbReference type="NCBI Taxonomy" id="1716077"/>
    <lineage>
        <taxon>Bacteria</taxon>
        <taxon>Bacillati</taxon>
        <taxon>Actinomycetota</taxon>
        <taxon>Actinomycetes</taxon>
        <taxon>Propionibacteriales</taxon>
        <taxon>Propionibacteriaceae</taxon>
        <taxon>Microlunatus</taxon>
    </lineage>
</organism>
<protein>
    <recommendedName>
        <fullName evidence="3">Deazaflavin-dependent oxidoreductase, nitroreductase family</fullName>
    </recommendedName>
</protein>
<comment type="caution">
    <text evidence="1">The sequence shown here is derived from an EMBL/GenBank/DDBJ whole genome shotgun (WGS) entry which is preliminary data.</text>
</comment>
<proteinExistence type="predicted"/>
<reference evidence="1" key="1">
    <citation type="journal article" date="2014" name="Int. J. Syst. Evol. Microbiol.">
        <title>Complete genome sequence of Corynebacterium casei LMG S-19264T (=DSM 44701T), isolated from a smear-ripened cheese.</title>
        <authorList>
            <consortium name="US DOE Joint Genome Institute (JGI-PGF)"/>
            <person name="Walter F."/>
            <person name="Albersmeier A."/>
            <person name="Kalinowski J."/>
            <person name="Ruckert C."/>
        </authorList>
    </citation>
    <scope>NUCLEOTIDE SEQUENCE</scope>
    <source>
        <strain evidence="1">CGMCC 4.7306</strain>
    </source>
</reference>
<evidence type="ECO:0008006" key="3">
    <source>
        <dbReference type="Google" id="ProtNLM"/>
    </source>
</evidence>
<dbReference type="GO" id="GO:0016491">
    <property type="term" value="F:oxidoreductase activity"/>
    <property type="evidence" value="ECO:0007669"/>
    <property type="project" value="InterPro"/>
</dbReference>
<dbReference type="InterPro" id="IPR004378">
    <property type="entry name" value="F420H2_quin_Rdtase"/>
</dbReference>
<dbReference type="AlphaFoldDB" id="A0A917SI29"/>
<dbReference type="Gene3D" id="2.30.110.10">
    <property type="entry name" value="Electron Transport, Fmn-binding Protein, Chain A"/>
    <property type="match status" value="1"/>
</dbReference>
<dbReference type="InterPro" id="IPR012349">
    <property type="entry name" value="Split_barrel_FMN-bd"/>
</dbReference>